<protein>
    <submittedName>
        <fullName evidence="1">Sporulation protein YyaC</fullName>
    </submittedName>
</protein>
<keyword evidence="2" id="KW-1185">Reference proteome</keyword>
<dbReference type="NCBIfam" id="TIGR02841">
    <property type="entry name" value="spore_YyaC"/>
    <property type="match status" value="1"/>
</dbReference>
<organism evidence="1 2">
    <name type="scientific">Cytobacillus eiseniae</name>
    <dbReference type="NCBI Taxonomy" id="762947"/>
    <lineage>
        <taxon>Bacteria</taxon>
        <taxon>Bacillati</taxon>
        <taxon>Bacillota</taxon>
        <taxon>Bacilli</taxon>
        <taxon>Bacillales</taxon>
        <taxon>Bacillaceae</taxon>
        <taxon>Cytobacillus</taxon>
    </lineage>
</organism>
<evidence type="ECO:0000313" key="1">
    <source>
        <dbReference type="EMBL" id="MBP2243157.1"/>
    </source>
</evidence>
<evidence type="ECO:0000313" key="2">
    <source>
        <dbReference type="Proteomes" id="UP001519293"/>
    </source>
</evidence>
<comment type="caution">
    <text evidence="1">The sequence shown here is derived from an EMBL/GenBank/DDBJ whole genome shotgun (WGS) entry which is preliminary data.</text>
</comment>
<name>A0ABS4RJS9_9BACI</name>
<proteinExistence type="predicted"/>
<dbReference type="EMBL" id="JAGIKZ010000036">
    <property type="protein sequence ID" value="MBP2243157.1"/>
    <property type="molecule type" value="Genomic_DNA"/>
</dbReference>
<dbReference type="SUPFAM" id="SSF53163">
    <property type="entry name" value="HybD-like"/>
    <property type="match status" value="1"/>
</dbReference>
<sequence>MNIRNNLFDKKDGNARIPYDEKYAAIKLANEVVQLLPTSINNRPIVFVCIGTDRSTGDSLGPLVGTLLEEKKLASFFVYGTLEDPVHAVNLAEKLEDINRRHFNPFIIGIDACLGRLKSVGVIQVGEGAVKPGAGVNKELPEVGHMHITGIVNVSGFMEFFVLQNTRLHLVLNMAKTIANSIYKASLLYEPKPIVSAIKWDRSTELEKDTSALLNDI</sequence>
<gene>
    <name evidence="1" type="ORF">J2Z40_003745</name>
</gene>
<dbReference type="Proteomes" id="UP001519293">
    <property type="component" value="Unassembled WGS sequence"/>
</dbReference>
<dbReference type="RefSeq" id="WP_066398855.1">
    <property type="nucleotide sequence ID" value="NZ_JAGIKZ010000036.1"/>
</dbReference>
<reference evidence="1 2" key="1">
    <citation type="submission" date="2021-03" db="EMBL/GenBank/DDBJ databases">
        <title>Genomic Encyclopedia of Type Strains, Phase IV (KMG-IV): sequencing the most valuable type-strain genomes for metagenomic binning, comparative biology and taxonomic classification.</title>
        <authorList>
            <person name="Goeker M."/>
        </authorList>
    </citation>
    <scope>NUCLEOTIDE SEQUENCE [LARGE SCALE GENOMIC DNA]</scope>
    <source>
        <strain evidence="1 2">DSM 26675</strain>
    </source>
</reference>
<accession>A0ABS4RJS9</accession>
<dbReference type="Pfam" id="PF06866">
    <property type="entry name" value="DUF1256"/>
    <property type="match status" value="1"/>
</dbReference>
<dbReference type="InterPro" id="IPR023430">
    <property type="entry name" value="Pept_HybD-like_dom_sf"/>
</dbReference>
<dbReference type="InterPro" id="IPR009665">
    <property type="entry name" value="YyaC"/>
</dbReference>